<sequence length="53" mass="6169">MQTKKCAYCRKPIAQGKEVKKELRYVHGAQLARKENDYCSKQCAEHDQMAHES</sequence>
<name>A0ABU9VAG6_9ENTR</name>
<dbReference type="InterPro" id="IPR047842">
    <property type="entry name" value="YdaE-like"/>
</dbReference>
<protein>
    <submittedName>
        <fullName evidence="1">YdaE family protein</fullName>
    </submittedName>
</protein>
<comment type="caution">
    <text evidence="1">The sequence shown here is derived from an EMBL/GenBank/DDBJ whole genome shotgun (WGS) entry which is preliminary data.</text>
</comment>
<reference evidence="1 2" key="1">
    <citation type="submission" date="2024-02" db="EMBL/GenBank/DDBJ databases">
        <title>Whole genome of MDR Enterobacteriaceae from southern Thailand.</title>
        <authorList>
            <person name="Surachat K."/>
        </authorList>
    </citation>
    <scope>NUCLEOTIDE SEQUENCE [LARGE SCALE GENOMIC DNA]</scope>
    <source>
        <strain evidence="1 2">PSU_29</strain>
    </source>
</reference>
<dbReference type="RefSeq" id="WP_343194740.1">
    <property type="nucleotide sequence ID" value="NZ_JBCIVJ010000024.1"/>
</dbReference>
<dbReference type="EMBL" id="JBCIVJ010000024">
    <property type="protein sequence ID" value="MEN0581599.1"/>
    <property type="molecule type" value="Genomic_DNA"/>
</dbReference>
<keyword evidence="2" id="KW-1185">Reference proteome</keyword>
<dbReference type="NCBIfam" id="NF041288">
    <property type="entry name" value="YdaE_coli"/>
    <property type="match status" value="1"/>
</dbReference>
<evidence type="ECO:0000313" key="2">
    <source>
        <dbReference type="Proteomes" id="UP001411173"/>
    </source>
</evidence>
<gene>
    <name evidence="1" type="ORF">AAIG39_21725</name>
</gene>
<organism evidence="1 2">
    <name type="scientific">Phytobacter palmae</name>
    <dbReference type="NCBI Taxonomy" id="1855371"/>
    <lineage>
        <taxon>Bacteria</taxon>
        <taxon>Pseudomonadati</taxon>
        <taxon>Pseudomonadota</taxon>
        <taxon>Gammaproteobacteria</taxon>
        <taxon>Enterobacterales</taxon>
        <taxon>Enterobacteriaceae</taxon>
        <taxon>Phytobacter</taxon>
    </lineage>
</organism>
<dbReference type="Proteomes" id="UP001411173">
    <property type="component" value="Unassembled WGS sequence"/>
</dbReference>
<accession>A0ABU9VAG6</accession>
<evidence type="ECO:0000313" key="1">
    <source>
        <dbReference type="EMBL" id="MEN0581599.1"/>
    </source>
</evidence>
<proteinExistence type="predicted"/>